<dbReference type="Proteomes" id="UP000216311">
    <property type="component" value="Unassembled WGS sequence"/>
</dbReference>
<protein>
    <submittedName>
        <fullName evidence="1">Uncharacterized protein</fullName>
    </submittedName>
</protein>
<dbReference type="AlphaFoldDB" id="A0A255GWG6"/>
<accession>A0A255GWG6</accession>
<evidence type="ECO:0000313" key="2">
    <source>
        <dbReference type="Proteomes" id="UP000216311"/>
    </source>
</evidence>
<dbReference type="EMBL" id="NMVQ01000024">
    <property type="protein sequence ID" value="OYO19911.1"/>
    <property type="molecule type" value="Genomic_DNA"/>
</dbReference>
<evidence type="ECO:0000313" key="1">
    <source>
        <dbReference type="EMBL" id="OYO19911.1"/>
    </source>
</evidence>
<name>A0A255GWG6_9ACTN</name>
<keyword evidence="2" id="KW-1185">Reference proteome</keyword>
<proteinExistence type="predicted"/>
<reference evidence="1 2" key="1">
    <citation type="submission" date="2017-07" db="EMBL/GenBank/DDBJ databases">
        <title>Draft whole genome sequences of clinical Proprionibacteriaceae strains.</title>
        <authorList>
            <person name="Bernier A.-M."/>
            <person name="Bernard K."/>
            <person name="Domingo M.-C."/>
        </authorList>
    </citation>
    <scope>NUCLEOTIDE SEQUENCE [LARGE SCALE GENOMIC DNA]</scope>
    <source>
        <strain evidence="1 2">NML 130396</strain>
    </source>
</reference>
<gene>
    <name evidence="1" type="ORF">CGZ93_12510</name>
</gene>
<dbReference type="SUPFAM" id="SSF53807">
    <property type="entry name" value="Helical backbone' metal receptor"/>
    <property type="match status" value="1"/>
</dbReference>
<comment type="caution">
    <text evidence="1">The sequence shown here is derived from an EMBL/GenBank/DDBJ whole genome shotgun (WGS) entry which is preliminary data.</text>
</comment>
<organism evidence="1 2">
    <name type="scientific">Enemella dayhoffiae</name>
    <dbReference type="NCBI Taxonomy" id="2016507"/>
    <lineage>
        <taxon>Bacteria</taxon>
        <taxon>Bacillati</taxon>
        <taxon>Actinomycetota</taxon>
        <taxon>Actinomycetes</taxon>
        <taxon>Propionibacteriales</taxon>
        <taxon>Propionibacteriaceae</taxon>
        <taxon>Enemella</taxon>
    </lineage>
</organism>
<sequence length="176" mass="19947">MWSGHRDDSFEGAVRGELEDHAVTALSSRASHHGLHHYEGLNSIPNPNVWMPPIGASPMMQQIEAFLSRSRPEMWSQMSAQDKQNLADRIETVAAELEASPPWSRPQTDDHLALTAYHQQVRSWAQETALDQELYQVWPTDSEQEDDEVDPQTAAAIELQHQLRSEVAQISRDLEL</sequence>